<name>A0A7C1X5T5_THERO</name>
<dbReference type="Gene3D" id="3.40.50.2300">
    <property type="match status" value="1"/>
</dbReference>
<dbReference type="Pfam" id="PF00072">
    <property type="entry name" value="Response_reg"/>
    <property type="match status" value="1"/>
</dbReference>
<sequence>MGKRLVLVVDDDPSIQRLLRAALTLRGYSVVVAGTAKGALEALDRHEPDLVLLDIILPDRSGFEVLQDIRARSTIPIILISARVAPEDRVLGLELGADDYVTKPFHLDELLARIAAVLRRACRNTPQQTVLHYDHVTIDLQNRRVYVDGQEVRLSRTEWALLEQLARNPGRVMRHAELLSHVWGPEFVRETYYLRTWVSRLRSKLRDEEPHRVIVTRPGLGYQLAEPPAVSA</sequence>
<dbReference type="SMART" id="SM00862">
    <property type="entry name" value="Trans_reg_C"/>
    <property type="match status" value="1"/>
</dbReference>
<evidence type="ECO:0000256" key="1">
    <source>
        <dbReference type="ARBA" id="ARBA00023125"/>
    </source>
</evidence>
<dbReference type="EMBL" id="DSJL01000010">
    <property type="protein sequence ID" value="HEF65094.1"/>
    <property type="molecule type" value="Genomic_DNA"/>
</dbReference>
<comment type="caution">
    <text evidence="2">The sequence shown here is derived from an EMBL/GenBank/DDBJ whole genome shotgun (WGS) entry which is preliminary data.</text>
</comment>
<dbReference type="GO" id="GO:0000976">
    <property type="term" value="F:transcription cis-regulatory region binding"/>
    <property type="evidence" value="ECO:0007669"/>
    <property type="project" value="TreeGrafter"/>
</dbReference>
<reference evidence="2" key="1">
    <citation type="journal article" date="2020" name="mSystems">
        <title>Genome- and Community-Level Interaction Insights into Carbon Utilization and Element Cycling Functions of Hydrothermarchaeota in Hydrothermal Sediment.</title>
        <authorList>
            <person name="Zhou Z."/>
            <person name="Liu Y."/>
            <person name="Xu W."/>
            <person name="Pan J."/>
            <person name="Luo Z.H."/>
            <person name="Li M."/>
        </authorList>
    </citation>
    <scope>NUCLEOTIDE SEQUENCE [LARGE SCALE GENOMIC DNA]</scope>
    <source>
        <strain evidence="2">SpSt-222</strain>
    </source>
</reference>
<dbReference type="PANTHER" id="PTHR48111:SF50">
    <property type="entry name" value="KDP OPERON TRANSCRIPTIONAL REGULATORY PROTEIN KDPE"/>
    <property type="match status" value="1"/>
</dbReference>
<proteinExistence type="predicted"/>
<dbReference type="SUPFAM" id="SSF52172">
    <property type="entry name" value="CheY-like"/>
    <property type="match status" value="1"/>
</dbReference>
<dbReference type="PANTHER" id="PTHR48111">
    <property type="entry name" value="REGULATOR OF RPOS"/>
    <property type="match status" value="1"/>
</dbReference>
<gene>
    <name evidence="2" type="ORF">ENP47_05825</name>
</gene>
<dbReference type="GO" id="GO:0006355">
    <property type="term" value="P:regulation of DNA-templated transcription"/>
    <property type="evidence" value="ECO:0007669"/>
    <property type="project" value="InterPro"/>
</dbReference>
<dbReference type="InterPro" id="IPR036388">
    <property type="entry name" value="WH-like_DNA-bd_sf"/>
</dbReference>
<dbReference type="GO" id="GO:0000156">
    <property type="term" value="F:phosphorelay response regulator activity"/>
    <property type="evidence" value="ECO:0007669"/>
    <property type="project" value="TreeGrafter"/>
</dbReference>
<accession>A0A7C1X5T5</accession>
<dbReference type="CDD" id="cd17574">
    <property type="entry name" value="REC_OmpR"/>
    <property type="match status" value="1"/>
</dbReference>
<dbReference type="GO" id="GO:0032993">
    <property type="term" value="C:protein-DNA complex"/>
    <property type="evidence" value="ECO:0007669"/>
    <property type="project" value="TreeGrafter"/>
</dbReference>
<dbReference type="SMART" id="SM00448">
    <property type="entry name" value="REC"/>
    <property type="match status" value="1"/>
</dbReference>
<organism evidence="2">
    <name type="scientific">Thermomicrobium roseum</name>
    <dbReference type="NCBI Taxonomy" id="500"/>
    <lineage>
        <taxon>Bacteria</taxon>
        <taxon>Pseudomonadati</taxon>
        <taxon>Thermomicrobiota</taxon>
        <taxon>Thermomicrobia</taxon>
        <taxon>Thermomicrobiales</taxon>
        <taxon>Thermomicrobiaceae</taxon>
        <taxon>Thermomicrobium</taxon>
    </lineage>
</organism>
<dbReference type="Pfam" id="PF00486">
    <property type="entry name" value="Trans_reg_C"/>
    <property type="match status" value="1"/>
</dbReference>
<dbReference type="PROSITE" id="PS51755">
    <property type="entry name" value="OMPR_PHOB"/>
    <property type="match status" value="1"/>
</dbReference>
<dbReference type="InterPro" id="IPR039420">
    <property type="entry name" value="WalR-like"/>
</dbReference>
<dbReference type="InterPro" id="IPR001867">
    <property type="entry name" value="OmpR/PhoB-type_DNA-bd"/>
</dbReference>
<dbReference type="GO" id="GO:0005829">
    <property type="term" value="C:cytosol"/>
    <property type="evidence" value="ECO:0007669"/>
    <property type="project" value="TreeGrafter"/>
</dbReference>
<evidence type="ECO:0000313" key="2">
    <source>
        <dbReference type="EMBL" id="HEF65094.1"/>
    </source>
</evidence>
<dbReference type="InterPro" id="IPR001789">
    <property type="entry name" value="Sig_transdc_resp-reg_receiver"/>
</dbReference>
<dbReference type="CDD" id="cd00383">
    <property type="entry name" value="trans_reg_C"/>
    <property type="match status" value="1"/>
</dbReference>
<protein>
    <submittedName>
        <fullName evidence="2">Response regulator transcription factor</fullName>
    </submittedName>
</protein>
<dbReference type="PROSITE" id="PS50110">
    <property type="entry name" value="RESPONSE_REGULATORY"/>
    <property type="match status" value="1"/>
</dbReference>
<dbReference type="Gene3D" id="6.10.250.690">
    <property type="match status" value="1"/>
</dbReference>
<keyword evidence="1" id="KW-0238">DNA-binding</keyword>
<dbReference type="AlphaFoldDB" id="A0A7C1X5T5"/>
<dbReference type="Gene3D" id="1.10.10.10">
    <property type="entry name" value="Winged helix-like DNA-binding domain superfamily/Winged helix DNA-binding domain"/>
    <property type="match status" value="1"/>
</dbReference>
<dbReference type="InterPro" id="IPR011006">
    <property type="entry name" value="CheY-like_superfamily"/>
</dbReference>